<dbReference type="Pfam" id="PF00627">
    <property type="entry name" value="UBA"/>
    <property type="match status" value="1"/>
</dbReference>
<dbReference type="InterPro" id="IPR015940">
    <property type="entry name" value="UBA"/>
</dbReference>
<evidence type="ECO:0000313" key="3">
    <source>
        <dbReference type="EMBL" id="GAN06909.1"/>
    </source>
</evidence>
<dbReference type="PROSITE" id="PS50030">
    <property type="entry name" value="UBA"/>
    <property type="match status" value="1"/>
</dbReference>
<feature type="region of interest" description="Disordered" evidence="1">
    <location>
        <begin position="127"/>
        <end position="172"/>
    </location>
</feature>
<dbReference type="EMBL" id="DF836430">
    <property type="protein sequence ID" value="GAN06909.1"/>
    <property type="molecule type" value="Genomic_DNA"/>
</dbReference>
<gene>
    <name evidence="3" type="ORF">MAM1_0141d06399</name>
</gene>
<feature type="region of interest" description="Disordered" evidence="1">
    <location>
        <begin position="206"/>
        <end position="367"/>
    </location>
</feature>
<feature type="compositionally biased region" description="Pro residues" evidence="1">
    <location>
        <begin position="315"/>
        <end position="324"/>
    </location>
</feature>
<dbReference type="SMART" id="SM00165">
    <property type="entry name" value="UBA"/>
    <property type="match status" value="1"/>
</dbReference>
<evidence type="ECO:0000259" key="2">
    <source>
        <dbReference type="PROSITE" id="PS50030"/>
    </source>
</evidence>
<keyword evidence="4" id="KW-1185">Reference proteome</keyword>
<name>A0A0C9MHV7_9FUNG</name>
<feature type="compositionally biased region" description="Low complexity" evidence="1">
    <location>
        <begin position="214"/>
        <end position="239"/>
    </location>
</feature>
<dbReference type="SUPFAM" id="SSF46934">
    <property type="entry name" value="UBA-like"/>
    <property type="match status" value="1"/>
</dbReference>
<feature type="compositionally biased region" description="Low complexity" evidence="1">
    <location>
        <begin position="353"/>
        <end position="363"/>
    </location>
</feature>
<feature type="compositionally biased region" description="Low complexity" evidence="1">
    <location>
        <begin position="303"/>
        <end position="314"/>
    </location>
</feature>
<dbReference type="AlphaFoldDB" id="A0A0C9MHV7"/>
<sequence>MSDQGSTYAVLQSVPVMVSPLYKLPKKILVASELKMVPDDVSKLPAYPFAVEREVIAQVESARKKAFEAEEAFKLQKQQYEQEKLNKQKVAARKIAPGFLDTDTRILQPQQTYVYEHPAAAAAAAATTVSEEIQNGEDSYSDSTSPNMPQPALNGHHQQQDPKTVVSTDSGPEKHFDYLKFEQGLAPADPWDTPENDMVALRSILGSPKSNYNQRRTSTPPSYPPQQYQHSPSQQQQPLPQHPRPYQKNEGVYWNFQTNNSSSTSLNGNGNYQQPQPQTQHVRQIQHHANSVPALPPKLFNNSPLPTSSTSSPIISPPTLPPPSDYHKSISNNSMPTSTTTPPPPPLPPLPPSTQQQQQQQQPALPHEDLINELGNMGFTRAQAIDALEKNDHDLIKATNFLLDQA</sequence>
<dbReference type="STRING" id="91626.A0A0C9MHV7"/>
<feature type="domain" description="UBA" evidence="2">
    <location>
        <begin position="365"/>
        <end position="405"/>
    </location>
</feature>
<feature type="compositionally biased region" description="Low complexity" evidence="1">
    <location>
        <begin position="258"/>
        <end position="283"/>
    </location>
</feature>
<dbReference type="Proteomes" id="UP000053815">
    <property type="component" value="Unassembled WGS sequence"/>
</dbReference>
<proteinExistence type="predicted"/>
<reference evidence="3" key="1">
    <citation type="submission" date="2014-09" db="EMBL/GenBank/DDBJ databases">
        <title>Draft genome sequence of an oleaginous Mucoromycotina fungus Mucor ambiguus NBRC6742.</title>
        <authorList>
            <person name="Takeda I."/>
            <person name="Yamane N."/>
            <person name="Morita T."/>
            <person name="Tamano K."/>
            <person name="Machida M."/>
            <person name="Baker S."/>
            <person name="Koike H."/>
        </authorList>
    </citation>
    <scope>NUCLEOTIDE SEQUENCE</scope>
    <source>
        <strain evidence="3">NBRC 6742</strain>
    </source>
</reference>
<feature type="compositionally biased region" description="Polar residues" evidence="1">
    <location>
        <begin position="127"/>
        <end position="147"/>
    </location>
</feature>
<dbReference type="Gene3D" id="1.10.8.10">
    <property type="entry name" value="DNA helicase RuvA subunit, C-terminal domain"/>
    <property type="match status" value="1"/>
</dbReference>
<dbReference type="OrthoDB" id="524326at2759"/>
<evidence type="ECO:0000256" key="1">
    <source>
        <dbReference type="SAM" id="MobiDB-lite"/>
    </source>
</evidence>
<feature type="compositionally biased region" description="Pro residues" evidence="1">
    <location>
        <begin position="341"/>
        <end position="352"/>
    </location>
</feature>
<protein>
    <recommendedName>
        <fullName evidence="2">UBA domain-containing protein</fullName>
    </recommendedName>
</protein>
<evidence type="ECO:0000313" key="4">
    <source>
        <dbReference type="Proteomes" id="UP000053815"/>
    </source>
</evidence>
<organism evidence="3">
    <name type="scientific">Mucor ambiguus</name>
    <dbReference type="NCBI Taxonomy" id="91626"/>
    <lineage>
        <taxon>Eukaryota</taxon>
        <taxon>Fungi</taxon>
        <taxon>Fungi incertae sedis</taxon>
        <taxon>Mucoromycota</taxon>
        <taxon>Mucoromycotina</taxon>
        <taxon>Mucoromycetes</taxon>
        <taxon>Mucorales</taxon>
        <taxon>Mucorineae</taxon>
        <taxon>Mucoraceae</taxon>
        <taxon>Mucor</taxon>
    </lineage>
</organism>
<feature type="compositionally biased region" description="Polar residues" evidence="1">
    <location>
        <begin position="161"/>
        <end position="170"/>
    </location>
</feature>
<dbReference type="InterPro" id="IPR009060">
    <property type="entry name" value="UBA-like_sf"/>
</dbReference>
<accession>A0A0C9MHV7</accession>